<keyword evidence="1" id="KW-0732">Signal</keyword>
<evidence type="ECO:0008006" key="4">
    <source>
        <dbReference type="Google" id="ProtNLM"/>
    </source>
</evidence>
<dbReference type="AlphaFoldDB" id="A0A1H7LFV0"/>
<feature type="chain" id="PRO_5011582228" description="Ig-like domain-containing protein" evidence="1">
    <location>
        <begin position="25"/>
        <end position="226"/>
    </location>
</feature>
<keyword evidence="3" id="KW-1185">Reference proteome</keyword>
<reference evidence="3" key="1">
    <citation type="submission" date="2016-10" db="EMBL/GenBank/DDBJ databases">
        <authorList>
            <person name="Varghese N."/>
            <person name="Submissions S."/>
        </authorList>
    </citation>
    <scope>NUCLEOTIDE SEQUENCE [LARGE SCALE GENOMIC DNA]</scope>
    <source>
        <strain evidence="3">DSM 18733</strain>
    </source>
</reference>
<dbReference type="EMBL" id="FOAF01000001">
    <property type="protein sequence ID" value="SEK97247.1"/>
    <property type="molecule type" value="Genomic_DNA"/>
</dbReference>
<dbReference type="STRING" id="407022.SAMN05661044_01646"/>
<dbReference type="Proteomes" id="UP000199421">
    <property type="component" value="Unassembled WGS sequence"/>
</dbReference>
<dbReference type="RefSeq" id="WP_093321762.1">
    <property type="nucleotide sequence ID" value="NZ_FOAF01000001.1"/>
</dbReference>
<name>A0A1H7LFV0_OLID1</name>
<evidence type="ECO:0000313" key="3">
    <source>
        <dbReference type="Proteomes" id="UP000199421"/>
    </source>
</evidence>
<accession>A0A1H7LFV0</accession>
<dbReference type="OrthoDB" id="759596at2"/>
<evidence type="ECO:0000313" key="2">
    <source>
        <dbReference type="EMBL" id="SEK97247.1"/>
    </source>
</evidence>
<feature type="signal peptide" evidence="1">
    <location>
        <begin position="1"/>
        <end position="24"/>
    </location>
</feature>
<proteinExistence type="predicted"/>
<sequence length="226" mass="23964">MKTTMKSLYTSLMLMAVCSLSAYAQVTPTTPDVKLFCDGSTLDLGTPPVGTDWIVRYSTTSTDTPTDGIVLNGNIISAADLNSGYYYIISKGTDAGACESEMQEVPVYKFAALAVDFTAPTSYCIEDVSSQEFTGSTTSTDAYTSFAYQWYTVNAGVETAISGATSITYKPSETVTPGTETTYRLKAGYLVDGLRYCSAIVDKAITVTAKPAKPTITISGVTGEAL</sequence>
<organism evidence="2 3">
    <name type="scientific">Olivibacter domesticus</name>
    <name type="common">Pseudosphingobacterium domesticum</name>
    <dbReference type="NCBI Taxonomy" id="407022"/>
    <lineage>
        <taxon>Bacteria</taxon>
        <taxon>Pseudomonadati</taxon>
        <taxon>Bacteroidota</taxon>
        <taxon>Sphingobacteriia</taxon>
        <taxon>Sphingobacteriales</taxon>
        <taxon>Sphingobacteriaceae</taxon>
        <taxon>Olivibacter</taxon>
    </lineage>
</organism>
<protein>
    <recommendedName>
        <fullName evidence="4">Ig-like domain-containing protein</fullName>
    </recommendedName>
</protein>
<evidence type="ECO:0000256" key="1">
    <source>
        <dbReference type="SAM" id="SignalP"/>
    </source>
</evidence>
<gene>
    <name evidence="2" type="ORF">SAMN05661044_01646</name>
</gene>